<accession>A0A4P6JSS1</accession>
<gene>
    <name evidence="1" type="ORF">EPA93_22430</name>
</gene>
<organism evidence="1 2">
    <name type="scientific">Ktedonosporobacter rubrisoli</name>
    <dbReference type="NCBI Taxonomy" id="2509675"/>
    <lineage>
        <taxon>Bacteria</taxon>
        <taxon>Bacillati</taxon>
        <taxon>Chloroflexota</taxon>
        <taxon>Ktedonobacteria</taxon>
        <taxon>Ktedonobacterales</taxon>
        <taxon>Ktedonosporobacteraceae</taxon>
        <taxon>Ktedonosporobacter</taxon>
    </lineage>
</organism>
<proteinExistence type="predicted"/>
<sequence length="75" mass="8165">MTVCEKIVKISKYLLYFLAGIVSGGGKHYCVECGGRTLEAGGFVQLRAGVRPAFAHRKNGPVGPFVIYSTWTMLI</sequence>
<name>A0A4P6JSS1_KTERU</name>
<protein>
    <submittedName>
        <fullName evidence="1">Uncharacterized protein</fullName>
    </submittedName>
</protein>
<dbReference type="RefSeq" id="WP_129889652.1">
    <property type="nucleotide sequence ID" value="NZ_CP035758.1"/>
</dbReference>
<reference evidence="1 2" key="1">
    <citation type="submission" date="2019-01" db="EMBL/GenBank/DDBJ databases">
        <title>Ktedonosporobacter rubrisoli SCAWS-G2.</title>
        <authorList>
            <person name="Huang Y."/>
            <person name="Yan B."/>
        </authorList>
    </citation>
    <scope>NUCLEOTIDE SEQUENCE [LARGE SCALE GENOMIC DNA]</scope>
    <source>
        <strain evidence="1 2">SCAWS-G2</strain>
    </source>
</reference>
<evidence type="ECO:0000313" key="1">
    <source>
        <dbReference type="EMBL" id="QBD78599.1"/>
    </source>
</evidence>
<keyword evidence="2" id="KW-1185">Reference proteome</keyword>
<dbReference type="KEGG" id="kbs:EPA93_22430"/>
<dbReference type="Proteomes" id="UP000290365">
    <property type="component" value="Chromosome"/>
</dbReference>
<dbReference type="EMBL" id="CP035758">
    <property type="protein sequence ID" value="QBD78599.1"/>
    <property type="molecule type" value="Genomic_DNA"/>
</dbReference>
<evidence type="ECO:0000313" key="2">
    <source>
        <dbReference type="Proteomes" id="UP000290365"/>
    </source>
</evidence>
<dbReference type="AlphaFoldDB" id="A0A4P6JSS1"/>